<dbReference type="Gene3D" id="3.40.1190.20">
    <property type="match status" value="1"/>
</dbReference>
<keyword evidence="3" id="KW-0547">Nucleotide-binding</keyword>
<feature type="domain" description="Carbohydrate kinase PfkB" evidence="7">
    <location>
        <begin position="3"/>
        <end position="307"/>
    </location>
</feature>
<evidence type="ECO:0000256" key="3">
    <source>
        <dbReference type="ARBA" id="ARBA00022741"/>
    </source>
</evidence>
<keyword evidence="9" id="KW-1185">Reference proteome</keyword>
<evidence type="ECO:0000256" key="4">
    <source>
        <dbReference type="ARBA" id="ARBA00022777"/>
    </source>
</evidence>
<dbReference type="PANTHER" id="PTHR43085:SF1">
    <property type="entry name" value="PSEUDOURIDINE KINASE-RELATED"/>
    <property type="match status" value="1"/>
</dbReference>
<dbReference type="InterPro" id="IPR050306">
    <property type="entry name" value="PfkB_Carbo_kinase"/>
</dbReference>
<dbReference type="Proteomes" id="UP001597541">
    <property type="component" value="Unassembled WGS sequence"/>
</dbReference>
<proteinExistence type="inferred from homology"/>
<evidence type="ECO:0000256" key="5">
    <source>
        <dbReference type="ARBA" id="ARBA00022840"/>
    </source>
</evidence>
<dbReference type="InterPro" id="IPR002173">
    <property type="entry name" value="Carboh/pur_kinase_PfkB_CS"/>
</dbReference>
<dbReference type="EMBL" id="JBHUME010000015">
    <property type="protein sequence ID" value="MFD2614941.1"/>
    <property type="molecule type" value="Genomic_DNA"/>
</dbReference>
<evidence type="ECO:0000313" key="8">
    <source>
        <dbReference type="EMBL" id="MFD2614941.1"/>
    </source>
</evidence>
<evidence type="ECO:0000256" key="2">
    <source>
        <dbReference type="ARBA" id="ARBA00022679"/>
    </source>
</evidence>
<sequence>MYDVVALGELLIDFTPQASPDGKETFFQKNPGGAPANVLAALSRQGKRTAFIGKVGADAFGTFLADVLETNGISTRGMRFSETENTTLAFVELNSEGDRTFTFYRKPGADMMLQESELDNELIADARVFHYGSISMTNEPSRTATLKAIGYAKEQGLLISYDPNLRLPLWPDAAAAKRAILDAMGYADVLKISEEELVFLTGTEDAEAGSAQLREQFGISLICVTMGEKGCFYRAGGITGHVPAFRVKPVDTTGAGDAFMGGVLSQLLDAPAPLAALTREQLDGIIAFGNAMGSLATTRRGAIPAMPSPEEVREQLASSK</sequence>
<dbReference type="CDD" id="cd01167">
    <property type="entry name" value="bac_FRK"/>
    <property type="match status" value="1"/>
</dbReference>
<dbReference type="Pfam" id="PF00294">
    <property type="entry name" value="PfkB"/>
    <property type="match status" value="1"/>
</dbReference>
<dbReference type="InterPro" id="IPR002139">
    <property type="entry name" value="Ribo/fructo_kinase"/>
</dbReference>
<evidence type="ECO:0000256" key="6">
    <source>
        <dbReference type="RuleBase" id="RU003704"/>
    </source>
</evidence>
<dbReference type="GO" id="GO:0016301">
    <property type="term" value="F:kinase activity"/>
    <property type="evidence" value="ECO:0007669"/>
    <property type="project" value="UniProtKB-KW"/>
</dbReference>
<dbReference type="PROSITE" id="PS00584">
    <property type="entry name" value="PFKB_KINASES_2"/>
    <property type="match status" value="1"/>
</dbReference>
<keyword evidence="4 6" id="KW-0418">Kinase</keyword>
<protein>
    <submittedName>
        <fullName evidence="8">PfkB family carbohydrate kinase</fullName>
    </submittedName>
</protein>
<dbReference type="SUPFAM" id="SSF53613">
    <property type="entry name" value="Ribokinase-like"/>
    <property type="match status" value="1"/>
</dbReference>
<dbReference type="PRINTS" id="PR00990">
    <property type="entry name" value="RIBOKINASE"/>
</dbReference>
<dbReference type="PANTHER" id="PTHR43085">
    <property type="entry name" value="HEXOKINASE FAMILY MEMBER"/>
    <property type="match status" value="1"/>
</dbReference>
<dbReference type="RefSeq" id="WP_377606349.1">
    <property type="nucleotide sequence ID" value="NZ_JBHUME010000015.1"/>
</dbReference>
<reference evidence="9" key="1">
    <citation type="journal article" date="2019" name="Int. J. Syst. Evol. Microbiol.">
        <title>The Global Catalogue of Microorganisms (GCM) 10K type strain sequencing project: providing services to taxonomists for standard genome sequencing and annotation.</title>
        <authorList>
            <consortium name="The Broad Institute Genomics Platform"/>
            <consortium name="The Broad Institute Genome Sequencing Center for Infectious Disease"/>
            <person name="Wu L."/>
            <person name="Ma J."/>
        </authorList>
    </citation>
    <scope>NUCLEOTIDE SEQUENCE [LARGE SCALE GENOMIC DNA]</scope>
    <source>
        <strain evidence="9">KCTC 3950</strain>
    </source>
</reference>
<dbReference type="InterPro" id="IPR029056">
    <property type="entry name" value="Ribokinase-like"/>
</dbReference>
<organism evidence="8 9">
    <name type="scientific">Paenibacillus gansuensis</name>
    <dbReference type="NCBI Taxonomy" id="306542"/>
    <lineage>
        <taxon>Bacteria</taxon>
        <taxon>Bacillati</taxon>
        <taxon>Bacillota</taxon>
        <taxon>Bacilli</taxon>
        <taxon>Bacillales</taxon>
        <taxon>Paenibacillaceae</taxon>
        <taxon>Paenibacillus</taxon>
    </lineage>
</organism>
<accession>A0ABW5PJ76</accession>
<evidence type="ECO:0000313" key="9">
    <source>
        <dbReference type="Proteomes" id="UP001597541"/>
    </source>
</evidence>
<keyword evidence="2 6" id="KW-0808">Transferase</keyword>
<evidence type="ECO:0000256" key="1">
    <source>
        <dbReference type="ARBA" id="ARBA00010688"/>
    </source>
</evidence>
<evidence type="ECO:0000259" key="7">
    <source>
        <dbReference type="Pfam" id="PF00294"/>
    </source>
</evidence>
<keyword evidence="5" id="KW-0067">ATP-binding</keyword>
<name>A0ABW5PJ76_9BACL</name>
<gene>
    <name evidence="8" type="ORF">ACFSUF_21225</name>
</gene>
<comment type="similarity">
    <text evidence="1 6">Belongs to the carbohydrate kinase PfkB family.</text>
</comment>
<comment type="caution">
    <text evidence="8">The sequence shown here is derived from an EMBL/GenBank/DDBJ whole genome shotgun (WGS) entry which is preliminary data.</text>
</comment>
<dbReference type="InterPro" id="IPR011611">
    <property type="entry name" value="PfkB_dom"/>
</dbReference>